<dbReference type="AlphaFoldDB" id="A0A0L8GQ15"/>
<name>A0A0L8GQ15_OCTBM</name>
<evidence type="ECO:0000313" key="1">
    <source>
        <dbReference type="EMBL" id="KOF78690.1"/>
    </source>
</evidence>
<accession>A0A0L8GQ15</accession>
<proteinExistence type="predicted"/>
<dbReference type="EMBL" id="KQ420971">
    <property type="protein sequence ID" value="KOF78690.1"/>
    <property type="molecule type" value="Genomic_DNA"/>
</dbReference>
<gene>
    <name evidence="1" type="ORF">OCBIM_22030393mg</name>
</gene>
<organism evidence="1">
    <name type="scientific">Octopus bimaculoides</name>
    <name type="common">California two-spotted octopus</name>
    <dbReference type="NCBI Taxonomy" id="37653"/>
    <lineage>
        <taxon>Eukaryota</taxon>
        <taxon>Metazoa</taxon>
        <taxon>Spiralia</taxon>
        <taxon>Lophotrochozoa</taxon>
        <taxon>Mollusca</taxon>
        <taxon>Cephalopoda</taxon>
        <taxon>Coleoidea</taxon>
        <taxon>Octopodiformes</taxon>
        <taxon>Octopoda</taxon>
        <taxon>Incirrata</taxon>
        <taxon>Octopodidae</taxon>
        <taxon>Octopus</taxon>
    </lineage>
</organism>
<sequence>MEAHNTSDQLSDVELLQQISALHWLYQQDSSFYKAVTLGRVVHNIWKRVSDEPKIEALRNQTIMSIAAYVKDHPRARESELISEIEKRIEEFKTAVENM</sequence>
<protein>
    <submittedName>
        <fullName evidence="1">Uncharacterized protein</fullName>
    </submittedName>
</protein>
<reference evidence="1" key="1">
    <citation type="submission" date="2015-07" db="EMBL/GenBank/DDBJ databases">
        <title>MeaNS - Measles Nucleotide Surveillance Program.</title>
        <authorList>
            <person name="Tran T."/>
            <person name="Druce J."/>
        </authorList>
    </citation>
    <scope>NUCLEOTIDE SEQUENCE</scope>
    <source>
        <strain evidence="1">UCB-OBI-ISO-001</strain>
        <tissue evidence="1">Gonad</tissue>
    </source>
</reference>